<dbReference type="Proteomes" id="UP000199286">
    <property type="component" value="Unassembled WGS sequence"/>
</dbReference>
<dbReference type="OrthoDB" id="7907064at2"/>
<dbReference type="RefSeq" id="WP_089883135.1">
    <property type="nucleotide sequence ID" value="NZ_FNPF01000007.1"/>
</dbReference>
<evidence type="ECO:0000256" key="1">
    <source>
        <dbReference type="SAM" id="Phobius"/>
    </source>
</evidence>
<evidence type="ECO:0000313" key="3">
    <source>
        <dbReference type="EMBL" id="SDY40512.1"/>
    </source>
</evidence>
<sequence length="178" mass="20156">MTRLVLRRLRRFGRAEDGNVTIEFAIWFTLVFMLLASGIEIAYMNLRHAMLERAVDLSVRDIRLGTGSPPSYLEVRDSICEKANIIQNCAGNLRLEMIPVSPRAMDGFTESPDCQNAEQEPRPVRSFAPGMENQLMLLRVCMTFKPVLPTIGLGEKLHKDAEGYSWLVVKSAFVQEPR</sequence>
<dbReference type="STRING" id="321339.SAMN05444340_107102"/>
<accession>A0A1H3JKQ9</accession>
<feature type="domain" description="TadE-like" evidence="2">
    <location>
        <begin position="18"/>
        <end position="57"/>
    </location>
</feature>
<dbReference type="EMBL" id="FNPF01000007">
    <property type="protein sequence ID" value="SDY40512.1"/>
    <property type="molecule type" value="Genomic_DNA"/>
</dbReference>
<gene>
    <name evidence="3" type="ORF">SAMN05444340_107102</name>
</gene>
<evidence type="ECO:0000313" key="4">
    <source>
        <dbReference type="Proteomes" id="UP000199286"/>
    </source>
</evidence>
<keyword evidence="4" id="KW-1185">Reference proteome</keyword>
<dbReference type="Pfam" id="PF07811">
    <property type="entry name" value="TadE"/>
    <property type="match status" value="1"/>
</dbReference>
<proteinExistence type="predicted"/>
<reference evidence="3 4" key="1">
    <citation type="submission" date="2016-10" db="EMBL/GenBank/DDBJ databases">
        <authorList>
            <person name="de Groot N.N."/>
        </authorList>
    </citation>
    <scope>NUCLEOTIDE SEQUENCE [LARGE SCALE GENOMIC DNA]</scope>
    <source>
        <strain evidence="3 4">DSM 26880</strain>
    </source>
</reference>
<feature type="transmembrane region" description="Helical" evidence="1">
    <location>
        <begin position="20"/>
        <end position="43"/>
    </location>
</feature>
<dbReference type="InterPro" id="IPR012495">
    <property type="entry name" value="TadE-like_dom"/>
</dbReference>
<dbReference type="AlphaFoldDB" id="A0A1H3JKQ9"/>
<keyword evidence="1" id="KW-1133">Transmembrane helix</keyword>
<name>A0A1H3JKQ9_9RHOB</name>
<keyword evidence="1" id="KW-0472">Membrane</keyword>
<protein>
    <submittedName>
        <fullName evidence="3">TadE-like protein</fullName>
    </submittedName>
</protein>
<keyword evidence="1" id="KW-0812">Transmembrane</keyword>
<evidence type="ECO:0000259" key="2">
    <source>
        <dbReference type="Pfam" id="PF07811"/>
    </source>
</evidence>
<organism evidence="3 4">
    <name type="scientific">Citreimonas salinaria</name>
    <dbReference type="NCBI Taxonomy" id="321339"/>
    <lineage>
        <taxon>Bacteria</taxon>
        <taxon>Pseudomonadati</taxon>
        <taxon>Pseudomonadota</taxon>
        <taxon>Alphaproteobacteria</taxon>
        <taxon>Rhodobacterales</taxon>
        <taxon>Roseobacteraceae</taxon>
        <taxon>Citreimonas</taxon>
    </lineage>
</organism>